<reference evidence="3" key="1">
    <citation type="submission" date="2023-06" db="EMBL/GenBank/DDBJ databases">
        <authorList>
            <person name="Jiang Y."/>
            <person name="Liu Q."/>
        </authorList>
    </citation>
    <scope>NUCLEOTIDE SEQUENCE</scope>
    <source>
        <strain evidence="3">CGMCC 1.12089</strain>
    </source>
</reference>
<dbReference type="PANTHER" id="PTHR30203">
    <property type="entry name" value="OUTER MEMBRANE CATION EFFLUX PROTEIN"/>
    <property type="match status" value="1"/>
</dbReference>
<keyword evidence="2" id="KW-0812">Transmembrane</keyword>
<proteinExistence type="inferred from homology"/>
<dbReference type="Gene3D" id="2.20.200.10">
    <property type="entry name" value="Outer membrane efflux proteins (OEP)"/>
    <property type="match status" value="1"/>
</dbReference>
<dbReference type="PROSITE" id="PS51257">
    <property type="entry name" value="PROKAR_LIPOPROTEIN"/>
    <property type="match status" value="1"/>
</dbReference>
<keyword evidence="2" id="KW-0472">Membrane</keyword>
<organism evidence="3 4">
    <name type="scientific">Variovorax dokdonensis</name>
    <dbReference type="NCBI Taxonomy" id="344883"/>
    <lineage>
        <taxon>Bacteria</taxon>
        <taxon>Pseudomonadati</taxon>
        <taxon>Pseudomonadota</taxon>
        <taxon>Betaproteobacteria</taxon>
        <taxon>Burkholderiales</taxon>
        <taxon>Comamonadaceae</taxon>
        <taxon>Variovorax</taxon>
    </lineage>
</organism>
<dbReference type="InterPro" id="IPR003423">
    <property type="entry name" value="OMP_efflux"/>
</dbReference>
<dbReference type="NCBIfam" id="TIGR01845">
    <property type="entry name" value="outer_NodT"/>
    <property type="match status" value="1"/>
</dbReference>
<accession>A0ABT7N565</accession>
<name>A0ABT7N565_9BURK</name>
<dbReference type="Pfam" id="PF02321">
    <property type="entry name" value="OEP"/>
    <property type="match status" value="2"/>
</dbReference>
<keyword evidence="2" id="KW-0449">Lipoprotein</keyword>
<dbReference type="RefSeq" id="WP_286658192.1">
    <property type="nucleotide sequence ID" value="NZ_JASZYV010000001.1"/>
</dbReference>
<comment type="similarity">
    <text evidence="1 2">Belongs to the outer membrane factor (OMF) (TC 1.B.17) family.</text>
</comment>
<keyword evidence="4" id="KW-1185">Reference proteome</keyword>
<sequence>MPRTDLHGPATRAPLPVLAATCAALLLVSACTLGPDYRRPELVVPEQFRAAPAESTSTSATATDTAWWQQFGDPQLDALVDEALANNLDVVAAAARVDQFYGVLGTTRAALFPQVGADLTGSRQRASRETVTGAPLTNPYDSVQAALLASWELDLFGRTRRLTEAATAEARASEAFRRGTVLSLVAAVTTGYVLLRDLDKQVEVARDTVKLREDSLKLFERRFKGGVVSDLEVSQARSEYATALRTLPQLEYSAAQQENALSVLVGRNPGPVSRGRAIDQLALPVVPAGLPSELIERRPDLVAAEQALVAANARIGAAKAAYFPSISLTGAFGGASRSLSDLSKGSARIWSYGLDISVPIFTAGAIAGQVQSAEAAQRESLARYRKAVQSGFQETENALVGVSKSRQARDAAEQQTVALINYARLARRRYDGGYTSYLEVLDAERSLFNAQLQLSQSQAEVLLQSAALYKAMGGGWLDLADQKTLQPSVATREVCGPAYGNVCR</sequence>
<evidence type="ECO:0000313" key="3">
    <source>
        <dbReference type="EMBL" id="MDM0043068.1"/>
    </source>
</evidence>
<protein>
    <submittedName>
        <fullName evidence="3">Efflux transporter outer membrane subunit</fullName>
    </submittedName>
</protein>
<evidence type="ECO:0000256" key="2">
    <source>
        <dbReference type="RuleBase" id="RU362097"/>
    </source>
</evidence>
<dbReference type="EMBL" id="JASZYV010000001">
    <property type="protein sequence ID" value="MDM0043068.1"/>
    <property type="molecule type" value="Genomic_DNA"/>
</dbReference>
<keyword evidence="2" id="KW-0564">Palmitate</keyword>
<dbReference type="Proteomes" id="UP001174908">
    <property type="component" value="Unassembled WGS sequence"/>
</dbReference>
<evidence type="ECO:0000313" key="4">
    <source>
        <dbReference type="Proteomes" id="UP001174908"/>
    </source>
</evidence>
<keyword evidence="2" id="KW-1134">Transmembrane beta strand</keyword>
<dbReference type="Gene3D" id="1.20.1600.10">
    <property type="entry name" value="Outer membrane efflux proteins (OEP)"/>
    <property type="match status" value="1"/>
</dbReference>
<dbReference type="SUPFAM" id="SSF56954">
    <property type="entry name" value="Outer membrane efflux proteins (OEP)"/>
    <property type="match status" value="1"/>
</dbReference>
<dbReference type="InterPro" id="IPR010131">
    <property type="entry name" value="MdtP/NodT-like"/>
</dbReference>
<evidence type="ECO:0000256" key="1">
    <source>
        <dbReference type="ARBA" id="ARBA00007613"/>
    </source>
</evidence>
<comment type="caution">
    <text evidence="3">The sequence shown here is derived from an EMBL/GenBank/DDBJ whole genome shotgun (WGS) entry which is preliminary data.</text>
</comment>
<gene>
    <name evidence="3" type="ORF">QTH91_01105</name>
</gene>
<comment type="subcellular location">
    <subcellularLocation>
        <location evidence="2">Cell membrane</location>
        <topology evidence="2">Lipid-anchor</topology>
    </subcellularLocation>
</comment>